<dbReference type="SMART" id="SM00220">
    <property type="entry name" value="S_TKc"/>
    <property type="match status" value="1"/>
</dbReference>
<keyword evidence="4 5" id="KW-0067">ATP-binding</keyword>
<dbReference type="Gene3D" id="1.25.40.10">
    <property type="entry name" value="Tetratricopeptide repeat domain"/>
    <property type="match status" value="3"/>
</dbReference>
<dbReference type="SUPFAM" id="SSF56112">
    <property type="entry name" value="Protein kinase-like (PK-like)"/>
    <property type="match status" value="1"/>
</dbReference>
<dbReference type="PROSITE" id="PS00108">
    <property type="entry name" value="PROTEIN_KINASE_ST"/>
    <property type="match status" value="1"/>
</dbReference>
<dbReference type="SMART" id="SM00028">
    <property type="entry name" value="TPR"/>
    <property type="match status" value="4"/>
</dbReference>
<feature type="transmembrane region" description="Helical" evidence="6">
    <location>
        <begin position="387"/>
        <end position="408"/>
    </location>
</feature>
<reference evidence="8 9" key="1">
    <citation type="submission" date="2022-10" db="EMBL/GenBank/DDBJ databases">
        <title>Xanthomonas sp. H13-6.</title>
        <authorList>
            <person name="Liu X."/>
            <person name="Deng Z."/>
            <person name="Jiang Y."/>
            <person name="Yu T."/>
            <person name="Ai J."/>
        </authorList>
    </citation>
    <scope>NUCLEOTIDE SEQUENCE [LARGE SCALE GENOMIC DNA]</scope>
    <source>
        <strain evidence="8 9">H13-6</strain>
    </source>
</reference>
<evidence type="ECO:0000256" key="2">
    <source>
        <dbReference type="ARBA" id="ARBA00022741"/>
    </source>
</evidence>
<dbReference type="Proteomes" id="UP001209922">
    <property type="component" value="Unassembled WGS sequence"/>
</dbReference>
<feature type="binding site" evidence="5">
    <location>
        <position position="108"/>
    </location>
    <ligand>
        <name>ATP</name>
        <dbReference type="ChEBI" id="CHEBI:30616"/>
    </ligand>
</feature>
<keyword evidence="3 8" id="KW-0418">Kinase</keyword>
<evidence type="ECO:0000313" key="8">
    <source>
        <dbReference type="EMBL" id="MCW4473070.1"/>
    </source>
</evidence>
<evidence type="ECO:0000256" key="5">
    <source>
        <dbReference type="PROSITE-ProRule" id="PRU10141"/>
    </source>
</evidence>
<dbReference type="Gene3D" id="3.30.200.20">
    <property type="entry name" value="Phosphorylase Kinase, domain 1"/>
    <property type="match status" value="1"/>
</dbReference>
<sequence>MDVARWKILSPLLDQLLEMDASQRRRRLDHLRDGDPSLAADLERLLAQERDSHDFMAEPLWSQPAEDSRTGTLVGPYRLLRLLGEGGMGQVWLAERADGVYRRPVALKLLRAGYADPNLRLRFSHEREILARLEHPHLAQLLDAGVGEQGQPYLALAYVEGEPITDYCQRLQLPVEARLQLVLQVCDAVSHAHANLVVHRDLKPSNIMVTAQGQVRLLDFGIAKLLDGEAPPGSHPSTEARAFTLHYAAPEQVRGEAITTLTDVYSLGVVLYEVLTDQKPYRLRRHSDAEWENAILGVEPVKPSLAVLRAAEQSQRDAAGARRLARRLRGDLDNILLKALQKPLAQRYASAEALALDLQRHLQGRPVRARPQHVGYRLQKYAQRHRWMLVLGGGAAIALLAVSATALWQKRQAQLEMARAQAMQDFVIGLFDQAGNVRQGTFDVRQLLEAGERRGARELAQQPLAQAELEGMIARLRLGLGDYRQALRLLEQQRRSLERQKDAPASLRLESATQHGRALRMLGQPSRCIAVMQPMTELMAEQQSALPQQAAAFYSQLGRCQRMAGNQVAARQWFGKALALRRDVLKDTVGVVENTTDIAAMEADAGNTRGAIDGYRQAQALLLRHGGDDHPLMINLLRSLGAAYRDIGDVAAAERELRTARAMAESLHGHQHPETLAVRRLLAAVLVDRGRLSQAGDELQRAHALTLAALGPDHGETGWSWNALGLLALERGDDAQAVRDLSRAVQIWRMPDSQRMLPHGLYGYGRALMHAGRHDAALQALREARQLRVAQLGEKDAAVADIDRAIADVLGEQGQAQAAGELLAAAMLQARRGYGRDHPRMRAMQLSWGRNLGRLGQDHEALRELEALAANGDDGLLDGRKLRWRARGYAAEVRCRQEPLRARRELAALQEELRTALPEGGSLPREVDALLEACRAGTRLAAR</sequence>
<feature type="domain" description="Protein kinase" evidence="7">
    <location>
        <begin position="77"/>
        <end position="362"/>
    </location>
</feature>
<name>A0ABT3JX62_9XANT</name>
<evidence type="ECO:0000256" key="4">
    <source>
        <dbReference type="ARBA" id="ARBA00022840"/>
    </source>
</evidence>
<keyword evidence="6" id="KW-0812">Transmembrane</keyword>
<keyword evidence="2 5" id="KW-0547">Nucleotide-binding</keyword>
<dbReference type="Pfam" id="PF00069">
    <property type="entry name" value="Pkinase"/>
    <property type="match status" value="1"/>
</dbReference>
<keyword evidence="1" id="KW-0808">Transferase</keyword>
<accession>A0ABT3JX62</accession>
<dbReference type="InterPro" id="IPR008271">
    <property type="entry name" value="Ser/Thr_kinase_AS"/>
</dbReference>
<evidence type="ECO:0000256" key="1">
    <source>
        <dbReference type="ARBA" id="ARBA00022679"/>
    </source>
</evidence>
<dbReference type="PANTHER" id="PTHR43289:SF34">
    <property type="entry name" value="SERINE_THREONINE-PROTEIN KINASE YBDM-RELATED"/>
    <property type="match status" value="1"/>
</dbReference>
<dbReference type="InterPro" id="IPR011990">
    <property type="entry name" value="TPR-like_helical_dom_sf"/>
</dbReference>
<dbReference type="PROSITE" id="PS50011">
    <property type="entry name" value="PROTEIN_KINASE_DOM"/>
    <property type="match status" value="1"/>
</dbReference>
<evidence type="ECO:0000256" key="6">
    <source>
        <dbReference type="SAM" id="Phobius"/>
    </source>
</evidence>
<evidence type="ECO:0000256" key="3">
    <source>
        <dbReference type="ARBA" id="ARBA00022777"/>
    </source>
</evidence>
<gene>
    <name evidence="8" type="ORF">OK345_11200</name>
</gene>
<keyword evidence="6" id="KW-1133">Transmembrane helix</keyword>
<protein>
    <submittedName>
        <fullName evidence="8">Protein kinase</fullName>
    </submittedName>
</protein>
<comment type="caution">
    <text evidence="8">The sequence shown here is derived from an EMBL/GenBank/DDBJ whole genome shotgun (WGS) entry which is preliminary data.</text>
</comment>
<dbReference type="EMBL" id="JAPCHY010000009">
    <property type="protein sequence ID" value="MCW4473070.1"/>
    <property type="molecule type" value="Genomic_DNA"/>
</dbReference>
<dbReference type="InterPro" id="IPR011009">
    <property type="entry name" value="Kinase-like_dom_sf"/>
</dbReference>
<proteinExistence type="predicted"/>
<dbReference type="InterPro" id="IPR019734">
    <property type="entry name" value="TPR_rpt"/>
</dbReference>
<dbReference type="SUPFAM" id="SSF48452">
    <property type="entry name" value="TPR-like"/>
    <property type="match status" value="4"/>
</dbReference>
<organism evidence="8 9">
    <name type="scientific">Xanthomonas chitinilytica</name>
    <dbReference type="NCBI Taxonomy" id="2989819"/>
    <lineage>
        <taxon>Bacteria</taxon>
        <taxon>Pseudomonadati</taxon>
        <taxon>Pseudomonadota</taxon>
        <taxon>Gammaproteobacteria</taxon>
        <taxon>Lysobacterales</taxon>
        <taxon>Lysobacteraceae</taxon>
        <taxon>Xanthomonas</taxon>
    </lineage>
</organism>
<dbReference type="InterPro" id="IPR017441">
    <property type="entry name" value="Protein_kinase_ATP_BS"/>
</dbReference>
<dbReference type="Gene3D" id="1.10.510.10">
    <property type="entry name" value="Transferase(Phosphotransferase) domain 1"/>
    <property type="match status" value="1"/>
</dbReference>
<dbReference type="Pfam" id="PF13424">
    <property type="entry name" value="TPR_12"/>
    <property type="match status" value="1"/>
</dbReference>
<keyword evidence="6" id="KW-0472">Membrane</keyword>
<dbReference type="GO" id="GO:0016301">
    <property type="term" value="F:kinase activity"/>
    <property type="evidence" value="ECO:0007669"/>
    <property type="project" value="UniProtKB-KW"/>
</dbReference>
<dbReference type="PROSITE" id="PS00107">
    <property type="entry name" value="PROTEIN_KINASE_ATP"/>
    <property type="match status" value="1"/>
</dbReference>
<dbReference type="RefSeq" id="WP_265128058.1">
    <property type="nucleotide sequence ID" value="NZ_JAPCHY010000009.1"/>
</dbReference>
<keyword evidence="9" id="KW-1185">Reference proteome</keyword>
<dbReference type="PANTHER" id="PTHR43289">
    <property type="entry name" value="MITOGEN-ACTIVATED PROTEIN KINASE KINASE KINASE 20-RELATED"/>
    <property type="match status" value="1"/>
</dbReference>
<dbReference type="CDD" id="cd14014">
    <property type="entry name" value="STKc_PknB_like"/>
    <property type="match status" value="1"/>
</dbReference>
<dbReference type="InterPro" id="IPR000719">
    <property type="entry name" value="Prot_kinase_dom"/>
</dbReference>
<evidence type="ECO:0000313" key="9">
    <source>
        <dbReference type="Proteomes" id="UP001209922"/>
    </source>
</evidence>
<evidence type="ECO:0000259" key="7">
    <source>
        <dbReference type="PROSITE" id="PS50011"/>
    </source>
</evidence>